<comment type="caution">
    <text evidence="1">The sequence shown here is derived from an EMBL/GenBank/DDBJ whole genome shotgun (WGS) entry which is preliminary data.</text>
</comment>
<name>A0AAD5I602_ACENE</name>
<reference evidence="1" key="2">
    <citation type="submission" date="2023-02" db="EMBL/GenBank/DDBJ databases">
        <authorList>
            <person name="Swenson N.G."/>
            <person name="Wegrzyn J.L."/>
            <person name="Mcevoy S.L."/>
        </authorList>
    </citation>
    <scope>NUCLEOTIDE SEQUENCE</scope>
    <source>
        <strain evidence="1">91603</strain>
        <tissue evidence="1">Leaf</tissue>
    </source>
</reference>
<dbReference type="EMBL" id="JAJSOW010000108">
    <property type="protein sequence ID" value="KAI9153309.1"/>
    <property type="molecule type" value="Genomic_DNA"/>
</dbReference>
<dbReference type="Proteomes" id="UP001064489">
    <property type="component" value="Chromosome 11"/>
</dbReference>
<evidence type="ECO:0000313" key="2">
    <source>
        <dbReference type="Proteomes" id="UP001064489"/>
    </source>
</evidence>
<reference evidence="1" key="1">
    <citation type="journal article" date="2022" name="Plant J.">
        <title>Strategies of tolerance reflected in two North American maple genomes.</title>
        <authorList>
            <person name="McEvoy S.L."/>
            <person name="Sezen U.U."/>
            <person name="Trouern-Trend A."/>
            <person name="McMahon S.M."/>
            <person name="Schaberg P.G."/>
            <person name="Yang J."/>
            <person name="Wegrzyn J.L."/>
            <person name="Swenson N.G."/>
        </authorList>
    </citation>
    <scope>NUCLEOTIDE SEQUENCE</scope>
    <source>
        <strain evidence="1">91603</strain>
    </source>
</reference>
<sequence>MDECVEECEDRDMSVDVNKKLCVWLRASSPQKWNLKNASRLDKRNWGRIRSSRVFTSFDNTEQRAFGNWRGKKMDKVWLVSNNDNRGIGFGMTGKLEEMRSLVIRTDKMDSKIDTINDGELNMRKGDSLTTSKGKQLKEEDQSLGAAVSKGNTVFSGISDLSVSTSEGKRSVLNSEVPSDENCKEVVGNDGQIDGGSSIKDIVTLLRTWNIRKRNELRANIQSKRVALKNATDTDSHVHWKEVNKMECELNEALDMEERYWSQRAKVKWLQKGDLNTRFIHSKASARKARNRINRITDTDGRRKVASDEVERIICHNFGTLFTTSNPAEGDLARDRDGELSSRMLVVDFTMEEFQWWCGVLVWVLWCSSTGFRSGFGGEDGDLIQGLGVVVVVDSRCGWV</sequence>
<gene>
    <name evidence="1" type="ORF">LWI28_009287</name>
</gene>
<dbReference type="AlphaFoldDB" id="A0AAD5I602"/>
<proteinExistence type="predicted"/>
<protein>
    <submittedName>
        <fullName evidence="1">Uncharacterized protein</fullName>
    </submittedName>
</protein>
<accession>A0AAD5I602</accession>
<organism evidence="1 2">
    <name type="scientific">Acer negundo</name>
    <name type="common">Box elder</name>
    <dbReference type="NCBI Taxonomy" id="4023"/>
    <lineage>
        <taxon>Eukaryota</taxon>
        <taxon>Viridiplantae</taxon>
        <taxon>Streptophyta</taxon>
        <taxon>Embryophyta</taxon>
        <taxon>Tracheophyta</taxon>
        <taxon>Spermatophyta</taxon>
        <taxon>Magnoliopsida</taxon>
        <taxon>eudicotyledons</taxon>
        <taxon>Gunneridae</taxon>
        <taxon>Pentapetalae</taxon>
        <taxon>rosids</taxon>
        <taxon>malvids</taxon>
        <taxon>Sapindales</taxon>
        <taxon>Sapindaceae</taxon>
        <taxon>Hippocastanoideae</taxon>
        <taxon>Acereae</taxon>
        <taxon>Acer</taxon>
    </lineage>
</organism>
<evidence type="ECO:0000313" key="1">
    <source>
        <dbReference type="EMBL" id="KAI9153309.1"/>
    </source>
</evidence>
<keyword evidence="2" id="KW-1185">Reference proteome</keyword>